<dbReference type="RefSeq" id="WP_004601975.1">
    <property type="nucleotide sequence ID" value="NZ_HF541868.1"/>
</dbReference>
<dbReference type="PROSITE" id="PS51068">
    <property type="entry name" value="FPG_CAT"/>
    <property type="match status" value="1"/>
</dbReference>
<feature type="compositionally biased region" description="Basic and acidic residues" evidence="15">
    <location>
        <begin position="123"/>
        <end position="139"/>
    </location>
</feature>
<sequence>MPEGHVIHGLARDLRRAFPKGRALKASSPQGRFSSSAALIDGLPLESADAVGKHLFLTFDTGRPERVVWIHLGLIGKFDIHPLAEPVGKVRLRLTDGITAADLHGPQWCRLCTEEDAAEALKKQGADPLGEKERNEEAAGRALKTVSRSKKAIGSLLLRQDLFAGVGNIFRAEVLFRRHIHPAQPGNTLTDAELDAMWEDLVFLMHVALDHGQIDTVEPEHTPEAMGREPRVDAHGGEVYVYRRAGQACYVCGSRISRETVEGRNLFWCPGCQKRRRRKARAHAYRA</sequence>
<keyword evidence="5 14" id="KW-0863">Zinc-finger</keyword>
<dbReference type="SMART" id="SM01232">
    <property type="entry name" value="H2TH"/>
    <property type="match status" value="1"/>
</dbReference>
<evidence type="ECO:0000256" key="10">
    <source>
        <dbReference type="ARBA" id="ARBA00023239"/>
    </source>
</evidence>
<dbReference type="AlphaFoldDB" id="I7KJY0"/>
<evidence type="ECO:0000256" key="8">
    <source>
        <dbReference type="ARBA" id="ARBA00023125"/>
    </source>
</evidence>
<evidence type="ECO:0000313" key="18">
    <source>
        <dbReference type="EMBL" id="CCI83930.1"/>
    </source>
</evidence>
<dbReference type="PANTHER" id="PTHR42697:SF3">
    <property type="entry name" value="ENDONUCLEASE 8 1"/>
    <property type="match status" value="1"/>
</dbReference>
<feature type="domain" description="FPG-type" evidence="16">
    <location>
        <begin position="240"/>
        <end position="274"/>
    </location>
</feature>
<dbReference type="PROSITE" id="PS51066">
    <property type="entry name" value="ZF_FPG_2"/>
    <property type="match status" value="1"/>
</dbReference>
<gene>
    <name evidence="18" type="ORF">BN46_1205</name>
</gene>
<dbReference type="EMBL" id="CAJZ01000175">
    <property type="protein sequence ID" value="CCI83930.1"/>
    <property type="molecule type" value="Genomic_DNA"/>
</dbReference>
<dbReference type="GO" id="GO:0003684">
    <property type="term" value="F:damaged DNA binding"/>
    <property type="evidence" value="ECO:0007669"/>
    <property type="project" value="InterPro"/>
</dbReference>
<dbReference type="SUPFAM" id="SSF81624">
    <property type="entry name" value="N-terminal domain of MutM-like DNA repair proteins"/>
    <property type="match status" value="1"/>
</dbReference>
<proteinExistence type="inferred from homology"/>
<evidence type="ECO:0000256" key="2">
    <source>
        <dbReference type="ARBA" id="ARBA00012720"/>
    </source>
</evidence>
<keyword evidence="12" id="KW-0326">Glycosidase</keyword>
<dbReference type="SUPFAM" id="SSF57716">
    <property type="entry name" value="Glucocorticoid receptor-like (DNA-binding domain)"/>
    <property type="match status" value="1"/>
</dbReference>
<dbReference type="Gene3D" id="3.20.190.10">
    <property type="entry name" value="MutM-like, N-terminal"/>
    <property type="match status" value="1"/>
</dbReference>
<dbReference type="InterPro" id="IPR010979">
    <property type="entry name" value="Ribosomal_uS13-like_H2TH"/>
</dbReference>
<evidence type="ECO:0000256" key="7">
    <source>
        <dbReference type="ARBA" id="ARBA00022833"/>
    </source>
</evidence>
<name>I7KJY0_9CORY</name>
<dbReference type="Pfam" id="PF01149">
    <property type="entry name" value="Fapy_DNA_glyco"/>
    <property type="match status" value="1"/>
</dbReference>
<dbReference type="SMART" id="SM00898">
    <property type="entry name" value="Fapy_DNA_glyco"/>
    <property type="match status" value="1"/>
</dbReference>
<keyword evidence="4" id="KW-0227">DNA damage</keyword>
<accession>I7KJY0</accession>
<evidence type="ECO:0000256" key="1">
    <source>
        <dbReference type="ARBA" id="ARBA00009409"/>
    </source>
</evidence>
<feature type="region of interest" description="Disordered" evidence="15">
    <location>
        <begin position="123"/>
        <end position="142"/>
    </location>
</feature>
<comment type="similarity">
    <text evidence="1">Belongs to the FPG family.</text>
</comment>
<dbReference type="InterPro" id="IPR012319">
    <property type="entry name" value="FPG_cat"/>
</dbReference>
<keyword evidence="11" id="KW-0511">Multifunctional enzyme</keyword>
<keyword evidence="9" id="KW-0234">DNA repair</keyword>
<dbReference type="PROSITE" id="PS01242">
    <property type="entry name" value="ZF_FPG_1"/>
    <property type="match status" value="1"/>
</dbReference>
<evidence type="ECO:0000313" key="19">
    <source>
        <dbReference type="Proteomes" id="UP000011016"/>
    </source>
</evidence>
<evidence type="ECO:0000259" key="16">
    <source>
        <dbReference type="PROSITE" id="PS51066"/>
    </source>
</evidence>
<dbReference type="SUPFAM" id="SSF46946">
    <property type="entry name" value="S13-like H2TH domain"/>
    <property type="match status" value="1"/>
</dbReference>
<organism evidence="18 19">
    <name type="scientific">Corynebacterium otitidis ATCC 51513</name>
    <dbReference type="NCBI Taxonomy" id="883169"/>
    <lineage>
        <taxon>Bacteria</taxon>
        <taxon>Bacillati</taxon>
        <taxon>Actinomycetota</taxon>
        <taxon>Actinomycetes</taxon>
        <taxon>Mycobacteriales</taxon>
        <taxon>Corynebacteriaceae</taxon>
        <taxon>Corynebacterium</taxon>
    </lineage>
</organism>
<keyword evidence="6" id="KW-0378">Hydrolase</keyword>
<dbReference type="InterPro" id="IPR015886">
    <property type="entry name" value="H2TH_FPG"/>
</dbReference>
<evidence type="ECO:0000259" key="17">
    <source>
        <dbReference type="PROSITE" id="PS51068"/>
    </source>
</evidence>
<evidence type="ECO:0000256" key="9">
    <source>
        <dbReference type="ARBA" id="ARBA00023204"/>
    </source>
</evidence>
<dbReference type="GO" id="GO:0008270">
    <property type="term" value="F:zinc ion binding"/>
    <property type="evidence" value="ECO:0007669"/>
    <property type="project" value="UniProtKB-KW"/>
</dbReference>
<keyword evidence="7" id="KW-0862">Zinc</keyword>
<comment type="catalytic activity">
    <reaction evidence="13">
        <text>2'-deoxyribonucleotide-(2'-deoxyribose 5'-phosphate)-2'-deoxyribonucleotide-DNA = a 3'-end 2'-deoxyribonucleotide-(2,3-dehydro-2,3-deoxyribose 5'-phosphate)-DNA + a 5'-end 5'-phospho-2'-deoxyribonucleoside-DNA + H(+)</text>
        <dbReference type="Rhea" id="RHEA:66592"/>
        <dbReference type="Rhea" id="RHEA-COMP:13180"/>
        <dbReference type="Rhea" id="RHEA-COMP:16897"/>
        <dbReference type="Rhea" id="RHEA-COMP:17067"/>
        <dbReference type="ChEBI" id="CHEBI:15378"/>
        <dbReference type="ChEBI" id="CHEBI:136412"/>
        <dbReference type="ChEBI" id="CHEBI:157695"/>
        <dbReference type="ChEBI" id="CHEBI:167181"/>
        <dbReference type="EC" id="4.2.99.18"/>
    </reaction>
</comment>
<evidence type="ECO:0000256" key="11">
    <source>
        <dbReference type="ARBA" id="ARBA00023268"/>
    </source>
</evidence>
<keyword evidence="8" id="KW-0238">DNA-binding</keyword>
<comment type="caution">
    <text evidence="18">The sequence shown here is derived from an EMBL/GenBank/DDBJ whole genome shotgun (WGS) entry which is preliminary data.</text>
</comment>
<evidence type="ECO:0000256" key="3">
    <source>
        <dbReference type="ARBA" id="ARBA00022723"/>
    </source>
</evidence>
<evidence type="ECO:0000256" key="6">
    <source>
        <dbReference type="ARBA" id="ARBA00022801"/>
    </source>
</evidence>
<feature type="domain" description="Formamidopyrimidine-DNA glycosylase catalytic" evidence="17">
    <location>
        <begin position="2"/>
        <end position="101"/>
    </location>
</feature>
<dbReference type="Pfam" id="PF06831">
    <property type="entry name" value="H2TH"/>
    <property type="match status" value="1"/>
</dbReference>
<evidence type="ECO:0000256" key="5">
    <source>
        <dbReference type="ARBA" id="ARBA00022771"/>
    </source>
</evidence>
<reference evidence="18 19" key="1">
    <citation type="journal article" date="2012" name="J. Bacteriol.">
        <title>Draft Genome Sequence of Turicella otitidis ATCC 51513, Isolated from Middle Ear Fluid from a Child with Otitis Media.</title>
        <authorList>
            <person name="Brinkrolf K."/>
            <person name="Schneider J."/>
            <person name="Knecht M."/>
            <person name="Ruckert C."/>
            <person name="Tauch A."/>
        </authorList>
    </citation>
    <scope>NUCLEOTIDE SEQUENCE [LARGE SCALE GENOMIC DNA]</scope>
    <source>
        <strain evidence="18 19">ATCC 51513</strain>
    </source>
</reference>
<dbReference type="EC" id="4.2.99.18" evidence="2"/>
<dbReference type="Proteomes" id="UP000011016">
    <property type="component" value="Unassembled WGS sequence"/>
</dbReference>
<dbReference type="PANTHER" id="PTHR42697">
    <property type="entry name" value="ENDONUCLEASE 8"/>
    <property type="match status" value="1"/>
</dbReference>
<dbReference type="GO" id="GO:0140078">
    <property type="term" value="F:class I DNA-(apurinic or apyrimidinic site) endonuclease activity"/>
    <property type="evidence" value="ECO:0007669"/>
    <property type="project" value="UniProtKB-EC"/>
</dbReference>
<dbReference type="InterPro" id="IPR035937">
    <property type="entry name" value="FPG_N"/>
</dbReference>
<dbReference type="InterPro" id="IPR000214">
    <property type="entry name" value="Znf_DNA_glyclase/AP_lyase"/>
</dbReference>
<dbReference type="InterPro" id="IPR015887">
    <property type="entry name" value="DNA_glyclase_Znf_dom_DNA_BS"/>
</dbReference>
<evidence type="ECO:0000256" key="13">
    <source>
        <dbReference type="ARBA" id="ARBA00044632"/>
    </source>
</evidence>
<dbReference type="GO" id="GO:0000703">
    <property type="term" value="F:oxidized pyrimidine nucleobase lesion DNA N-glycosylase activity"/>
    <property type="evidence" value="ECO:0007669"/>
    <property type="project" value="TreeGrafter"/>
</dbReference>
<evidence type="ECO:0000256" key="15">
    <source>
        <dbReference type="SAM" id="MobiDB-lite"/>
    </source>
</evidence>
<keyword evidence="3" id="KW-0479">Metal-binding</keyword>
<dbReference type="CDD" id="cd08970">
    <property type="entry name" value="AcNei1_N"/>
    <property type="match status" value="1"/>
</dbReference>
<evidence type="ECO:0000256" key="12">
    <source>
        <dbReference type="ARBA" id="ARBA00023295"/>
    </source>
</evidence>
<evidence type="ECO:0000256" key="4">
    <source>
        <dbReference type="ARBA" id="ARBA00022763"/>
    </source>
</evidence>
<keyword evidence="10 18" id="KW-0456">Lyase</keyword>
<dbReference type="GO" id="GO:0006284">
    <property type="term" value="P:base-excision repair"/>
    <property type="evidence" value="ECO:0007669"/>
    <property type="project" value="InterPro"/>
</dbReference>
<protein>
    <recommendedName>
        <fullName evidence="2">DNA-(apurinic or apyrimidinic site) lyase</fullName>
        <ecNumber evidence="2">4.2.99.18</ecNumber>
    </recommendedName>
</protein>
<evidence type="ECO:0000256" key="14">
    <source>
        <dbReference type="PROSITE-ProRule" id="PRU00391"/>
    </source>
</evidence>
<dbReference type="Gene3D" id="1.10.8.50">
    <property type="match status" value="1"/>
</dbReference>